<keyword evidence="7" id="KW-1185">Reference proteome</keyword>
<dbReference type="Pfam" id="PF00849">
    <property type="entry name" value="PseudoU_synth_2"/>
    <property type="match status" value="1"/>
</dbReference>
<evidence type="ECO:0000256" key="1">
    <source>
        <dbReference type="ARBA" id="ARBA00000073"/>
    </source>
</evidence>
<dbReference type="PANTHER" id="PTHR21600">
    <property type="entry name" value="MITOCHONDRIAL RNA PSEUDOURIDINE SYNTHASE"/>
    <property type="match status" value="1"/>
</dbReference>
<evidence type="ECO:0000259" key="5">
    <source>
        <dbReference type="Pfam" id="PF00849"/>
    </source>
</evidence>
<dbReference type="InterPro" id="IPR050188">
    <property type="entry name" value="RluA_PseudoU_synthase"/>
</dbReference>
<dbReference type="PANTHER" id="PTHR21600:SF87">
    <property type="entry name" value="RNA PSEUDOURIDYLATE SYNTHASE DOMAIN-CONTAINING PROTEIN 1"/>
    <property type="match status" value="1"/>
</dbReference>
<dbReference type="RefSeq" id="WP_262582869.1">
    <property type="nucleotide sequence ID" value="NZ_JAOQJL010000022.1"/>
</dbReference>
<dbReference type="Gene3D" id="3.30.2350.10">
    <property type="entry name" value="Pseudouridine synthase"/>
    <property type="match status" value="1"/>
</dbReference>
<comment type="caution">
    <text evidence="6">The sequence shown here is derived from an EMBL/GenBank/DDBJ whole genome shotgun (WGS) entry which is preliminary data.</text>
</comment>
<dbReference type="SUPFAM" id="SSF55120">
    <property type="entry name" value="Pseudouridine synthase"/>
    <property type="match status" value="1"/>
</dbReference>
<dbReference type="EMBL" id="JAOQJL010000022">
    <property type="protein sequence ID" value="MCU6766057.1"/>
    <property type="molecule type" value="Genomic_DNA"/>
</dbReference>
<name>A0ABT2TUZ3_9FIRM</name>
<feature type="domain" description="Pseudouridine synthase RsuA/RluA-like" evidence="5">
    <location>
        <begin position="112"/>
        <end position="268"/>
    </location>
</feature>
<evidence type="ECO:0000313" key="6">
    <source>
        <dbReference type="EMBL" id="MCU6766057.1"/>
    </source>
</evidence>
<dbReference type="Proteomes" id="UP001652409">
    <property type="component" value="Unassembled WGS sequence"/>
</dbReference>
<reference evidence="6 7" key="1">
    <citation type="journal article" date="2021" name="ISME Commun">
        <title>Automated analysis of genomic sequences facilitates high-throughput and comprehensive description of bacteria.</title>
        <authorList>
            <person name="Hitch T.C.A."/>
        </authorList>
    </citation>
    <scope>NUCLEOTIDE SEQUENCE [LARGE SCALE GENOMIC DNA]</scope>
    <source>
        <strain evidence="6 7">Sanger_23</strain>
    </source>
</reference>
<dbReference type="InterPro" id="IPR020103">
    <property type="entry name" value="PsdUridine_synth_cat_dom_sf"/>
</dbReference>
<protein>
    <recommendedName>
        <fullName evidence="3">RNA pseudouridylate synthase</fullName>
    </recommendedName>
    <alternativeName>
        <fullName evidence="4">RNA-uridine isomerase</fullName>
    </alternativeName>
</protein>
<accession>A0ABT2TUZ3</accession>
<dbReference type="InterPro" id="IPR006145">
    <property type="entry name" value="PsdUridine_synth_RsuA/RluA"/>
</dbReference>
<evidence type="ECO:0000256" key="4">
    <source>
        <dbReference type="ARBA" id="ARBA00033164"/>
    </source>
</evidence>
<evidence type="ECO:0000256" key="2">
    <source>
        <dbReference type="ARBA" id="ARBA00010876"/>
    </source>
</evidence>
<evidence type="ECO:0000313" key="7">
    <source>
        <dbReference type="Proteomes" id="UP001652409"/>
    </source>
</evidence>
<comment type="catalytic activity">
    <reaction evidence="1">
        <text>a uridine in RNA = a pseudouridine in RNA</text>
        <dbReference type="Rhea" id="RHEA:48348"/>
        <dbReference type="Rhea" id="RHEA-COMP:12068"/>
        <dbReference type="Rhea" id="RHEA-COMP:12069"/>
        <dbReference type="ChEBI" id="CHEBI:65314"/>
        <dbReference type="ChEBI" id="CHEBI:65315"/>
    </reaction>
</comment>
<organism evidence="6 7">
    <name type="scientific">Blautia ammoniilytica</name>
    <dbReference type="NCBI Taxonomy" id="2981782"/>
    <lineage>
        <taxon>Bacteria</taxon>
        <taxon>Bacillati</taxon>
        <taxon>Bacillota</taxon>
        <taxon>Clostridia</taxon>
        <taxon>Lachnospirales</taxon>
        <taxon>Lachnospiraceae</taxon>
        <taxon>Blautia</taxon>
    </lineage>
</organism>
<gene>
    <name evidence="6" type="ORF">OCV61_11615</name>
</gene>
<evidence type="ECO:0000256" key="3">
    <source>
        <dbReference type="ARBA" id="ARBA00031870"/>
    </source>
</evidence>
<sequence>MSGWSYVLTEGDAGKSAGQLLKEAGFTKKQISRQKFLPSGICLDGEKCRVTDSGKPGQLLEVNFREAYSPEQASAGEEAAREIVAAEPFEKERNKEFTDFPDLEILYEDEYLLAVNKPSGLACHKGRGHYTDHLGNQVVRYFLQKGRNITVRQIGRLDLDTSGIVLFALDPVTAQRLWKQRQEGQLVKTYYALVHGRMEQESGQITLPLGKKPGCKNQMCVLPKGEGLSAETLYSLLWEKKLSEEYISCVSCHLKTGRTHQIRVHFSATAHPLLGDKVYGKEDGAKRLMLHAGELCFIHPYTRQIVKLQARIPWQCISYLK</sequence>
<proteinExistence type="inferred from homology"/>
<dbReference type="CDD" id="cd02869">
    <property type="entry name" value="PseudoU_synth_RluA_like"/>
    <property type="match status" value="1"/>
</dbReference>
<comment type="similarity">
    <text evidence="2">Belongs to the pseudouridine synthase RluA family.</text>
</comment>